<feature type="region of interest" description="Disordered" evidence="1">
    <location>
        <begin position="121"/>
        <end position="354"/>
    </location>
</feature>
<dbReference type="Proteomes" id="UP000887560">
    <property type="component" value="Unplaced"/>
</dbReference>
<feature type="compositionally biased region" description="Basic and acidic residues" evidence="1">
    <location>
        <begin position="318"/>
        <end position="354"/>
    </location>
</feature>
<accession>A0A915P6Q3</accession>
<sequence length="354" mass="40459">MSTWEFLKKSQLQVPICVLILKPHSFGTIENALRDANFFLKSNHLATATKHAKSIHGIGKRKLNELPSPPRHISPTPTVTQADCPNVISNTSRPDTPPDNVEFENELQEFYDSLMAATTGLTSTPKKSLSPYHEDVEETSPPQKDKINLTKQPDEKEKEEENKEEDEKKKVEDQKKEEEKKKEQPRDEPKKDEKEKDPPKEEQKKVEEKVEEKKKDDKVGKEQPKLENKKEDEKEKEKPKEEHKKELPKENDSSALRVEKEKEEITQGKPKDTPVLSAIGLGKKEEKPKDTPVLSAIGLGKKEEKPKDTPVLSAIGLGKKEEKKEVLRELSPYKEEDPLPPPPKKERKEDNSTK</sequence>
<name>A0A915P6Q3_9BILA</name>
<evidence type="ECO:0000313" key="2">
    <source>
        <dbReference type="Proteomes" id="UP000887560"/>
    </source>
</evidence>
<dbReference type="WBParaSite" id="scf7180000423059.g10144">
    <property type="protein sequence ID" value="scf7180000423059.g10144"/>
    <property type="gene ID" value="scf7180000423059.g10144"/>
</dbReference>
<organism evidence="2 3">
    <name type="scientific">Meloidogyne floridensis</name>
    <dbReference type="NCBI Taxonomy" id="298350"/>
    <lineage>
        <taxon>Eukaryota</taxon>
        <taxon>Metazoa</taxon>
        <taxon>Ecdysozoa</taxon>
        <taxon>Nematoda</taxon>
        <taxon>Chromadorea</taxon>
        <taxon>Rhabditida</taxon>
        <taxon>Tylenchina</taxon>
        <taxon>Tylenchomorpha</taxon>
        <taxon>Tylenchoidea</taxon>
        <taxon>Meloidogynidae</taxon>
        <taxon>Meloidogyninae</taxon>
        <taxon>Meloidogyne</taxon>
    </lineage>
</organism>
<proteinExistence type="predicted"/>
<dbReference type="AlphaFoldDB" id="A0A915P6Q3"/>
<keyword evidence="2" id="KW-1185">Reference proteome</keyword>
<feature type="region of interest" description="Disordered" evidence="1">
    <location>
        <begin position="65"/>
        <end position="101"/>
    </location>
</feature>
<reference evidence="3" key="1">
    <citation type="submission" date="2022-11" db="UniProtKB">
        <authorList>
            <consortium name="WormBaseParasite"/>
        </authorList>
    </citation>
    <scope>IDENTIFICATION</scope>
</reference>
<feature type="compositionally biased region" description="Basic and acidic residues" evidence="1">
    <location>
        <begin position="143"/>
        <end position="272"/>
    </location>
</feature>
<feature type="compositionally biased region" description="Polar residues" evidence="1">
    <location>
        <begin position="75"/>
        <end position="94"/>
    </location>
</feature>
<evidence type="ECO:0000313" key="3">
    <source>
        <dbReference type="WBParaSite" id="scf7180000423059.g10144"/>
    </source>
</evidence>
<evidence type="ECO:0000256" key="1">
    <source>
        <dbReference type="SAM" id="MobiDB-lite"/>
    </source>
</evidence>
<protein>
    <submittedName>
        <fullName evidence="3">Uncharacterized protein</fullName>
    </submittedName>
</protein>